<feature type="transmembrane region" description="Helical" evidence="6">
    <location>
        <begin position="36"/>
        <end position="68"/>
    </location>
</feature>
<reference evidence="8" key="1">
    <citation type="submission" date="2016-08" db="EMBL/GenBank/DDBJ databases">
        <authorList>
            <person name="Seilhamer J.J."/>
        </authorList>
    </citation>
    <scope>NUCLEOTIDE SEQUENCE</scope>
    <source>
        <strain evidence="8">86</strain>
    </source>
</reference>
<dbReference type="AlphaFoldDB" id="A0A212L8E2"/>
<dbReference type="PANTHER" id="PTHR12763">
    <property type="match status" value="1"/>
</dbReference>
<keyword evidence="3 6" id="KW-1133">Transmembrane helix</keyword>
<evidence type="ECO:0000256" key="5">
    <source>
        <dbReference type="ARBA" id="ARBA00038105"/>
    </source>
</evidence>
<evidence type="ECO:0000256" key="2">
    <source>
        <dbReference type="ARBA" id="ARBA00022692"/>
    </source>
</evidence>
<dbReference type="Gene3D" id="1.10.287.110">
    <property type="entry name" value="DnaJ domain"/>
    <property type="match status" value="1"/>
</dbReference>
<keyword evidence="8" id="KW-0346">Stress response</keyword>
<keyword evidence="2 6" id="KW-0812">Transmembrane</keyword>
<keyword evidence="4 6" id="KW-0472">Membrane</keyword>
<evidence type="ECO:0000313" key="8">
    <source>
        <dbReference type="EMBL" id="SCM73747.1"/>
    </source>
</evidence>
<dbReference type="EMBL" id="FMJD01000004">
    <property type="protein sequence ID" value="SCM73747.1"/>
    <property type="molecule type" value="Genomic_DNA"/>
</dbReference>
<dbReference type="SUPFAM" id="SSF46565">
    <property type="entry name" value="Chaperone J-domain"/>
    <property type="match status" value="1"/>
</dbReference>
<dbReference type="Pfam" id="PF00226">
    <property type="entry name" value="DnaJ"/>
    <property type="match status" value="1"/>
</dbReference>
<accession>A0A212L8E2</accession>
<dbReference type="GO" id="GO:0016020">
    <property type="term" value="C:membrane"/>
    <property type="evidence" value="ECO:0007669"/>
    <property type="project" value="UniProtKB-SubCell"/>
</dbReference>
<feature type="domain" description="J" evidence="7">
    <location>
        <begin position="175"/>
        <end position="228"/>
    </location>
</feature>
<dbReference type="PROSITE" id="PS50076">
    <property type="entry name" value="DNAJ_2"/>
    <property type="match status" value="1"/>
</dbReference>
<dbReference type="PANTHER" id="PTHR12763:SF28">
    <property type="entry name" value="GEO10507P1-RELATED"/>
    <property type="match status" value="1"/>
</dbReference>
<dbReference type="CDD" id="cd06257">
    <property type="entry name" value="DnaJ"/>
    <property type="match status" value="1"/>
</dbReference>
<evidence type="ECO:0000256" key="3">
    <source>
        <dbReference type="ARBA" id="ARBA00022989"/>
    </source>
</evidence>
<comment type="subcellular location">
    <subcellularLocation>
        <location evidence="1">Membrane</location>
        <topology evidence="1">Single-pass membrane protein</topology>
    </subcellularLocation>
</comment>
<sequence>MNIAFLLVLLLALGAWLIRWRGASLRSDIDAIARNYGLLAGLGVVAALAVTGRLSLAAVGVAVLIWLYRAGLLRTQRRGRRGQPVLRSPMVEVVVEGDAVGGRVVAGAFRGSDLNRLGGAELSRLYAETARDGRSRATLEIYLDRRMPGWRENMQGEAASRGRRAANAGAMSEEEAYEILGLQKGAGEADIRAAHRRLIKRVHPDQGGSTFLAVRINQAKDRLLSKHV</sequence>
<evidence type="ECO:0000256" key="1">
    <source>
        <dbReference type="ARBA" id="ARBA00004167"/>
    </source>
</evidence>
<evidence type="ECO:0000259" key="7">
    <source>
        <dbReference type="PROSITE" id="PS50076"/>
    </source>
</evidence>
<dbReference type="InterPro" id="IPR036869">
    <property type="entry name" value="J_dom_sf"/>
</dbReference>
<dbReference type="SMART" id="SM00271">
    <property type="entry name" value="DnaJ"/>
    <property type="match status" value="1"/>
</dbReference>
<evidence type="ECO:0000256" key="6">
    <source>
        <dbReference type="SAM" id="Phobius"/>
    </source>
</evidence>
<comment type="similarity">
    <text evidence="5">Belongs to the TIM14 family.</text>
</comment>
<dbReference type="PRINTS" id="PR00625">
    <property type="entry name" value="JDOMAIN"/>
</dbReference>
<organism evidence="8">
    <name type="scientific">uncultured Pleomorphomonas sp</name>
    <dbReference type="NCBI Taxonomy" id="442121"/>
    <lineage>
        <taxon>Bacteria</taxon>
        <taxon>Pseudomonadati</taxon>
        <taxon>Pseudomonadota</taxon>
        <taxon>Alphaproteobacteria</taxon>
        <taxon>Hyphomicrobiales</taxon>
        <taxon>Pleomorphomonadaceae</taxon>
        <taxon>Pleomorphomonas</taxon>
        <taxon>environmental samples</taxon>
    </lineage>
</organism>
<protein>
    <submittedName>
        <fullName evidence="8">Heat shock protein DnaJ-like</fullName>
    </submittedName>
</protein>
<evidence type="ECO:0000256" key="4">
    <source>
        <dbReference type="ARBA" id="ARBA00023136"/>
    </source>
</evidence>
<gene>
    <name evidence="8" type="ORF">KL86PLE_120066</name>
</gene>
<name>A0A212L8E2_9HYPH</name>
<dbReference type="InterPro" id="IPR001623">
    <property type="entry name" value="DnaJ_domain"/>
</dbReference>
<dbReference type="RefSeq" id="WP_118847907.1">
    <property type="nucleotide sequence ID" value="NZ_LT608334.1"/>
</dbReference>
<proteinExistence type="inferred from homology"/>